<protein>
    <submittedName>
        <fullName evidence="6">Sugar O-acetyltransferase</fullName>
    </submittedName>
</protein>
<evidence type="ECO:0000256" key="1">
    <source>
        <dbReference type="ARBA" id="ARBA00007274"/>
    </source>
</evidence>
<dbReference type="InterPro" id="IPR011004">
    <property type="entry name" value="Trimer_LpxA-like_sf"/>
</dbReference>
<keyword evidence="4" id="KW-0012">Acyltransferase</keyword>
<dbReference type="PROSITE" id="PS00101">
    <property type="entry name" value="HEXAPEP_TRANSFERASES"/>
    <property type="match status" value="1"/>
</dbReference>
<comment type="similarity">
    <text evidence="1">Belongs to the transferase hexapeptide repeat family.</text>
</comment>
<dbReference type="GO" id="GO:0008374">
    <property type="term" value="F:O-acyltransferase activity"/>
    <property type="evidence" value="ECO:0007669"/>
    <property type="project" value="TreeGrafter"/>
</dbReference>
<organism evidence="6 7">
    <name type="scientific">Winkia neuii subsp. anitrata</name>
    <dbReference type="NCBI Taxonomy" id="29318"/>
    <lineage>
        <taxon>Bacteria</taxon>
        <taxon>Bacillati</taxon>
        <taxon>Actinomycetota</taxon>
        <taxon>Actinomycetes</taxon>
        <taxon>Actinomycetales</taxon>
        <taxon>Actinomycetaceae</taxon>
        <taxon>Winkia</taxon>
    </lineage>
</organism>
<dbReference type="CDD" id="cd03357">
    <property type="entry name" value="LbH_MAT_GAT"/>
    <property type="match status" value="1"/>
</dbReference>
<dbReference type="SUPFAM" id="SSF51161">
    <property type="entry name" value="Trimeric LpxA-like enzymes"/>
    <property type="match status" value="1"/>
</dbReference>
<dbReference type="InterPro" id="IPR018357">
    <property type="entry name" value="Hexapep_transf_CS"/>
</dbReference>
<dbReference type="FunFam" id="2.160.10.10:FF:000025">
    <property type="entry name" value="Hexapeptide-repeat containing-acetyltransferase"/>
    <property type="match status" value="1"/>
</dbReference>
<dbReference type="KEGG" id="wne:PIG85_09110"/>
<dbReference type="GO" id="GO:0005829">
    <property type="term" value="C:cytosol"/>
    <property type="evidence" value="ECO:0007669"/>
    <property type="project" value="TreeGrafter"/>
</dbReference>
<dbReference type="Pfam" id="PF00132">
    <property type="entry name" value="Hexapep"/>
    <property type="match status" value="1"/>
</dbReference>
<evidence type="ECO:0000256" key="4">
    <source>
        <dbReference type="ARBA" id="ARBA00023315"/>
    </source>
</evidence>
<dbReference type="Pfam" id="PF12464">
    <property type="entry name" value="Mac"/>
    <property type="match status" value="1"/>
</dbReference>
<dbReference type="EMBL" id="CP116394">
    <property type="protein sequence ID" value="WCE45791.1"/>
    <property type="molecule type" value="Genomic_DNA"/>
</dbReference>
<dbReference type="SMART" id="SM01266">
    <property type="entry name" value="Mac"/>
    <property type="match status" value="1"/>
</dbReference>
<dbReference type="RefSeq" id="WP_004808383.1">
    <property type="nucleotide sequence ID" value="NZ_CP116394.1"/>
</dbReference>
<evidence type="ECO:0000313" key="7">
    <source>
        <dbReference type="Proteomes" id="UP001211044"/>
    </source>
</evidence>
<evidence type="ECO:0000259" key="5">
    <source>
        <dbReference type="SMART" id="SM01266"/>
    </source>
</evidence>
<proteinExistence type="inferred from homology"/>
<dbReference type="Proteomes" id="UP001211044">
    <property type="component" value="Chromosome"/>
</dbReference>
<dbReference type="AlphaFoldDB" id="A0AB38XNB6"/>
<dbReference type="PANTHER" id="PTHR23416:SF23">
    <property type="entry name" value="ACETYLTRANSFERASE C18B11.09C-RELATED"/>
    <property type="match status" value="1"/>
</dbReference>
<keyword evidence="3" id="KW-0677">Repeat</keyword>
<dbReference type="PANTHER" id="PTHR23416">
    <property type="entry name" value="SIALIC ACID SYNTHASE-RELATED"/>
    <property type="match status" value="1"/>
</dbReference>
<evidence type="ECO:0000256" key="2">
    <source>
        <dbReference type="ARBA" id="ARBA00022679"/>
    </source>
</evidence>
<sequence length="206" mass="22537">MDPREREVRRRMRENELYLDFGPGLEVLEEERIHGKELADKYNRTSARDSAGRTRLLQRLFAHVGKDVCVEPPLHVAYGSNTSVGNDVYMNFGTTLVDDSEIQIGNQVLIGPNCTLSTAGHPIDPELRATYAQFSSKITLEDKVWLGANVTVLPGVTIGQGAVVAAGSVVTANVPARVVVGGVPAKILRHITDADKEFTYKPPKDL</sequence>
<dbReference type="InterPro" id="IPR051159">
    <property type="entry name" value="Hexapeptide_acetyltransf"/>
</dbReference>
<evidence type="ECO:0000313" key="6">
    <source>
        <dbReference type="EMBL" id="WCE45791.1"/>
    </source>
</evidence>
<dbReference type="GO" id="GO:0016407">
    <property type="term" value="F:acetyltransferase activity"/>
    <property type="evidence" value="ECO:0007669"/>
    <property type="project" value="InterPro"/>
</dbReference>
<name>A0AB38XNB6_9ACTO</name>
<keyword evidence="2" id="KW-0808">Transferase</keyword>
<gene>
    <name evidence="6" type="ORF">PIG85_09110</name>
</gene>
<evidence type="ECO:0000256" key="3">
    <source>
        <dbReference type="ARBA" id="ARBA00022737"/>
    </source>
</evidence>
<reference evidence="6" key="1">
    <citation type="submission" date="2023-01" db="EMBL/GenBank/DDBJ databases">
        <title>Comparative Genomic Analysis of the Clinically-Derived Winkia Strain NY0527 Provides Evidence into the Taxonomic Reassignment of Winkia neuii and Characterizes Their Virulence Traits.</title>
        <authorList>
            <person name="Cai X."/>
            <person name="Peng Y."/>
            <person name="Li M."/>
            <person name="Qiu Y."/>
            <person name="Wang Y."/>
            <person name="Xu L."/>
            <person name="Hou Q."/>
        </authorList>
    </citation>
    <scope>NUCLEOTIDE SEQUENCE</scope>
    <source>
        <strain evidence="6">NY0527</strain>
    </source>
</reference>
<dbReference type="InterPro" id="IPR024688">
    <property type="entry name" value="Mac_dom"/>
</dbReference>
<accession>A0AB38XNB6</accession>
<feature type="domain" description="Maltose/galactoside acetyltransferase" evidence="5">
    <location>
        <begin position="9"/>
        <end position="66"/>
    </location>
</feature>
<dbReference type="InterPro" id="IPR001451">
    <property type="entry name" value="Hexapep"/>
</dbReference>
<dbReference type="Gene3D" id="2.160.10.10">
    <property type="entry name" value="Hexapeptide repeat proteins"/>
    <property type="match status" value="1"/>
</dbReference>